<feature type="binding site" evidence="9">
    <location>
        <position position="76"/>
    </location>
    <ligand>
        <name>S-adenosyl-L-methionine</name>
        <dbReference type="ChEBI" id="CHEBI:59789"/>
    </ligand>
</feature>
<feature type="binding site" evidence="9">
    <location>
        <position position="51"/>
    </location>
    <ligand>
        <name>S-adenosyl-L-methionine</name>
        <dbReference type="ChEBI" id="CHEBI:59789"/>
    </ligand>
</feature>
<dbReference type="PROSITE" id="PS51689">
    <property type="entry name" value="SAM_RNA_A_N6_MT"/>
    <property type="match status" value="1"/>
</dbReference>
<organism evidence="13 14">
    <name type="scientific">Batrachochytrium dendrobatidis (strain JEL423)</name>
    <dbReference type="NCBI Taxonomy" id="403673"/>
    <lineage>
        <taxon>Eukaryota</taxon>
        <taxon>Fungi</taxon>
        <taxon>Fungi incertae sedis</taxon>
        <taxon>Chytridiomycota</taxon>
        <taxon>Chytridiomycota incertae sedis</taxon>
        <taxon>Chytridiomycetes</taxon>
        <taxon>Rhizophydiales</taxon>
        <taxon>Rhizophydiales incertae sedis</taxon>
        <taxon>Batrachochytrium</taxon>
    </lineage>
</organism>
<keyword evidence="3 9" id="KW-0489">Methyltransferase</keyword>
<dbReference type="Proteomes" id="UP000077115">
    <property type="component" value="Unassembled WGS sequence"/>
</dbReference>
<comment type="catalytic activity">
    <reaction evidence="7">
        <text>adenosine(1779)/adenosine(1780) in 18S rRNA + 4 S-adenosyl-L-methionine = N(6)-dimethyladenosine(1779)/N(6)-dimethyladenosine(1780) in 18S rRNA + 4 S-adenosyl-L-homocysteine + 4 H(+)</text>
        <dbReference type="Rhea" id="RHEA:42780"/>
        <dbReference type="Rhea" id="RHEA-COMP:10234"/>
        <dbReference type="Rhea" id="RHEA-COMP:10236"/>
        <dbReference type="ChEBI" id="CHEBI:15378"/>
        <dbReference type="ChEBI" id="CHEBI:57856"/>
        <dbReference type="ChEBI" id="CHEBI:59789"/>
        <dbReference type="ChEBI" id="CHEBI:74411"/>
        <dbReference type="ChEBI" id="CHEBI:74493"/>
        <dbReference type="EC" id="2.1.1.183"/>
    </reaction>
</comment>
<proteinExistence type="inferred from homology"/>
<feature type="binding site" evidence="9">
    <location>
        <position position="125"/>
    </location>
    <ligand>
        <name>S-adenosyl-L-methionine</name>
        <dbReference type="ChEBI" id="CHEBI:59789"/>
    </ligand>
</feature>
<accession>A0A177WC25</accession>
<feature type="binding site" evidence="9">
    <location>
        <position position="140"/>
    </location>
    <ligand>
        <name>S-adenosyl-L-methionine</name>
        <dbReference type="ChEBI" id="CHEBI:59789"/>
    </ligand>
</feature>
<keyword evidence="6 9" id="KW-0694">RNA-binding</keyword>
<evidence type="ECO:0000256" key="3">
    <source>
        <dbReference type="ARBA" id="ARBA00022603"/>
    </source>
</evidence>
<dbReference type="InterPro" id="IPR029063">
    <property type="entry name" value="SAM-dependent_MTases_sf"/>
</dbReference>
<evidence type="ECO:0000259" key="12">
    <source>
        <dbReference type="SMART" id="SM00650"/>
    </source>
</evidence>
<keyword evidence="2 10" id="KW-0698">rRNA processing</keyword>
<dbReference type="SUPFAM" id="SSF53335">
    <property type="entry name" value="S-adenosyl-L-methionine-dependent methyltransferases"/>
    <property type="match status" value="1"/>
</dbReference>
<dbReference type="InterPro" id="IPR020598">
    <property type="entry name" value="rRNA_Ade_methylase_Trfase_N"/>
</dbReference>
<feature type="domain" description="Ribosomal RNA adenine methylase transferase N-terminal" evidence="12">
    <location>
        <begin position="56"/>
        <end position="225"/>
    </location>
</feature>
<evidence type="ECO:0000256" key="10">
    <source>
        <dbReference type="RuleBase" id="RU362106"/>
    </source>
</evidence>
<dbReference type="PANTHER" id="PTHR11727:SF7">
    <property type="entry name" value="DIMETHYLADENOSINE TRANSFERASE-RELATED"/>
    <property type="match status" value="1"/>
</dbReference>
<dbReference type="GO" id="GO:0052909">
    <property type="term" value="F:18S rRNA (adenine(1779)-N(6)/adenine(1780)-N(6))-dimethyltransferase activity"/>
    <property type="evidence" value="ECO:0007669"/>
    <property type="project" value="UniProtKB-EC"/>
</dbReference>
<sequence>MAVNENANHFYKKNSNNSKSSMPKEERSTSHLNASKTAGPLFDKSLGQHILKNPLVVNGIVDKACIKATDVVLEVGPGTGNVTVKILEKAKKTIVVEMDPRLAAELTKRVRGTAEQRKLEVIVGDFLKVDLPYFDICISNTPYQISSSLTFKLLQHRPLWRCSILMFQREFALRLVAKPGDALYCRLSANVQLLAKVDHVMKVGKNNFRPPPKVESSVVRIEPHNPPPPVNFDEWDGLLRILFGRKNRTVAANFKTSTVLEMLEHNYKTYCSLTGKDIPMDFDVKAQVLGVLDAAGMAEHRAAKMDNDDFLKLLSMFIDAGFRFTAK</sequence>
<dbReference type="FunFam" id="1.10.8.480:FF:000014">
    <property type="entry name" value="rRNA adenine N(6)-methyltransferase"/>
    <property type="match status" value="1"/>
</dbReference>
<dbReference type="InterPro" id="IPR011530">
    <property type="entry name" value="rRNA_adenine_dimethylase"/>
</dbReference>
<reference evidence="13 14" key="2">
    <citation type="submission" date="2016-05" db="EMBL/GenBank/DDBJ databases">
        <title>Lineage-specific infection strategies underlie the spectrum of fungal disease in amphibians.</title>
        <authorList>
            <person name="Cuomo C.A."/>
            <person name="Farrer R.A."/>
            <person name="James T."/>
            <person name="Longcore J."/>
            <person name="Birren B."/>
        </authorList>
    </citation>
    <scope>NUCLEOTIDE SEQUENCE [LARGE SCALE GENOMIC DNA]</scope>
    <source>
        <strain evidence="13 14">JEL423</strain>
    </source>
</reference>
<evidence type="ECO:0000313" key="14">
    <source>
        <dbReference type="Proteomes" id="UP000077115"/>
    </source>
</evidence>
<dbReference type="Gene3D" id="1.10.8.480">
    <property type="match status" value="1"/>
</dbReference>
<dbReference type="SMART" id="SM00650">
    <property type="entry name" value="rADc"/>
    <property type="match status" value="1"/>
</dbReference>
<feature type="binding site" evidence="9">
    <location>
        <position position="97"/>
    </location>
    <ligand>
        <name>S-adenosyl-L-methionine</name>
        <dbReference type="ChEBI" id="CHEBI:59789"/>
    </ligand>
</feature>
<dbReference type="Pfam" id="PF00398">
    <property type="entry name" value="RrnaAD"/>
    <property type="match status" value="1"/>
</dbReference>
<evidence type="ECO:0000256" key="6">
    <source>
        <dbReference type="ARBA" id="ARBA00022884"/>
    </source>
</evidence>
<dbReference type="VEuPathDB" id="FungiDB:BDEG_21290"/>
<keyword evidence="4 9" id="KW-0808">Transferase</keyword>
<dbReference type="EMBL" id="DS022300">
    <property type="protein sequence ID" value="OAJ37244.1"/>
    <property type="molecule type" value="Genomic_DNA"/>
</dbReference>
<keyword evidence="5 9" id="KW-0949">S-adenosyl-L-methionine</keyword>
<comment type="function">
    <text evidence="1">Specifically dimethylates two adjacent adenosines in the loop of a conserved hairpin near the 3'-end of 18S rRNA in the 40S particle.</text>
</comment>
<dbReference type="PANTHER" id="PTHR11727">
    <property type="entry name" value="DIMETHYLADENOSINE TRANSFERASE"/>
    <property type="match status" value="1"/>
</dbReference>
<feature type="region of interest" description="Disordered" evidence="11">
    <location>
        <begin position="1"/>
        <end position="36"/>
    </location>
</feature>
<evidence type="ECO:0000256" key="9">
    <source>
        <dbReference type="PROSITE-ProRule" id="PRU01026"/>
    </source>
</evidence>
<evidence type="ECO:0000256" key="11">
    <source>
        <dbReference type="SAM" id="MobiDB-lite"/>
    </source>
</evidence>
<dbReference type="GO" id="GO:0003723">
    <property type="term" value="F:RNA binding"/>
    <property type="evidence" value="ECO:0007669"/>
    <property type="project" value="UniProtKB-UniRule"/>
</dbReference>
<dbReference type="InterPro" id="IPR001737">
    <property type="entry name" value="KsgA/Erm"/>
</dbReference>
<dbReference type="eggNOG" id="KOG0820">
    <property type="taxonomic scope" value="Eukaryota"/>
</dbReference>
<reference evidence="13 14" key="1">
    <citation type="submission" date="2006-10" db="EMBL/GenBank/DDBJ databases">
        <title>The Genome Sequence of Batrachochytrium dendrobatidis JEL423.</title>
        <authorList>
            <consortium name="The Broad Institute Genome Sequencing Platform"/>
            <person name="Birren B."/>
            <person name="Lander E."/>
            <person name="Galagan J."/>
            <person name="Cuomo C."/>
            <person name="Devon K."/>
            <person name="Jaffe D."/>
            <person name="Butler J."/>
            <person name="Alvarez P."/>
            <person name="Gnerre S."/>
            <person name="Grabherr M."/>
            <person name="Kleber M."/>
            <person name="Mauceli E."/>
            <person name="Brockman W."/>
            <person name="Young S."/>
            <person name="LaButti K."/>
            <person name="Sykes S."/>
            <person name="DeCaprio D."/>
            <person name="Crawford M."/>
            <person name="Koehrsen M."/>
            <person name="Engels R."/>
            <person name="Montgomery P."/>
            <person name="Pearson M."/>
            <person name="Howarth C."/>
            <person name="Larson L."/>
            <person name="White J."/>
            <person name="O'Leary S."/>
            <person name="Kodira C."/>
            <person name="Zeng Q."/>
            <person name="Yandava C."/>
            <person name="Alvarado L."/>
            <person name="Longcore J."/>
            <person name="James T."/>
        </authorList>
    </citation>
    <scope>NUCLEOTIDE SEQUENCE [LARGE SCALE GENOMIC DNA]</scope>
    <source>
        <strain evidence="13 14">JEL423</strain>
    </source>
</reference>
<dbReference type="STRING" id="403673.A0A177WC25"/>
<dbReference type="AlphaFoldDB" id="A0A177WC25"/>
<evidence type="ECO:0000256" key="1">
    <source>
        <dbReference type="ARBA" id="ARBA00002977"/>
    </source>
</evidence>
<evidence type="ECO:0000256" key="8">
    <source>
        <dbReference type="ARBA" id="ARBA00061109"/>
    </source>
</evidence>
<dbReference type="Gene3D" id="3.40.50.150">
    <property type="entry name" value="Vaccinia Virus protein VP39"/>
    <property type="match status" value="1"/>
</dbReference>
<evidence type="ECO:0000256" key="7">
    <source>
        <dbReference type="ARBA" id="ARBA00049478"/>
    </source>
</evidence>
<dbReference type="CDD" id="cd02440">
    <property type="entry name" value="AdoMet_MTases"/>
    <property type="match status" value="1"/>
</dbReference>
<name>A0A177WC25_BATDL</name>
<dbReference type="FunFam" id="3.40.50.150:FF:000007">
    <property type="entry name" value="rRNA adenine N(6)-methyltransferase"/>
    <property type="match status" value="1"/>
</dbReference>
<dbReference type="OrthoDB" id="74991at2759"/>
<comment type="similarity">
    <text evidence="8 9 10">Belongs to the class I-like SAM-binding methyltransferase superfamily. rRNA adenine N(6)-methyltransferase family.</text>
</comment>
<evidence type="ECO:0000256" key="4">
    <source>
        <dbReference type="ARBA" id="ARBA00022679"/>
    </source>
</evidence>
<feature type="binding site" evidence="9">
    <location>
        <position position="49"/>
    </location>
    <ligand>
        <name>S-adenosyl-L-methionine</name>
        <dbReference type="ChEBI" id="CHEBI:59789"/>
    </ligand>
</feature>
<evidence type="ECO:0000256" key="2">
    <source>
        <dbReference type="ARBA" id="ARBA00022552"/>
    </source>
</evidence>
<gene>
    <name evidence="13" type="ORF">BDEG_21290</name>
</gene>
<dbReference type="NCBIfam" id="TIGR00755">
    <property type="entry name" value="ksgA"/>
    <property type="match status" value="1"/>
</dbReference>
<evidence type="ECO:0000313" key="13">
    <source>
        <dbReference type="EMBL" id="OAJ37244.1"/>
    </source>
</evidence>
<protein>
    <recommendedName>
        <fullName evidence="10">rRNA adenine N(6)-methyltransferase</fullName>
        <ecNumber evidence="10">2.1.1.-</ecNumber>
    </recommendedName>
</protein>
<dbReference type="EC" id="2.1.1.-" evidence="10"/>
<evidence type="ECO:0000256" key="5">
    <source>
        <dbReference type="ARBA" id="ARBA00022691"/>
    </source>
</evidence>